<dbReference type="Gene3D" id="3.40.910.10">
    <property type="entry name" value="Deoxyhypusine synthase"/>
    <property type="match status" value="1"/>
</dbReference>
<dbReference type="AlphaFoldDB" id="A0A2U3QJT3"/>
<dbReference type="InterPro" id="IPR036982">
    <property type="entry name" value="Deoxyhypusine_synthase_sf"/>
</dbReference>
<sequence length="314" mass="33818">MKKYRPLSLKSVRTYSLCARASKVSVKSFSRPPEKGDSLEAFLKKLPDSYAARDLRSVVDAILSARQKKRPVILGMGAHPIKLGLSPVIIELMKKDVLSAIATNGAATVHDFEIALVGHTSEDVASELCDGSFGMAEETARGINLAIKKGASKGCGIGRSVGEYINRGAFANKDQSIFSNAYELGKPATVHVAIGTDIIHMHPGADGAAIGKGSMIDFRLLASILADLEGGVYINLGSAVILPEVFLKALNVARNLGNKVEDITTVNMDFIQHYRPKENVLKRPTSKKGRNFAITGHHEIMFPLLAAAIIEELR</sequence>
<keyword evidence="2" id="KW-1185">Reference proteome</keyword>
<dbReference type="OrthoDB" id="9780825at2"/>
<name>A0A2U3QJT3_9BACT</name>
<evidence type="ECO:0000313" key="1">
    <source>
        <dbReference type="EMBL" id="SPQ01673.1"/>
    </source>
</evidence>
<dbReference type="Proteomes" id="UP000245125">
    <property type="component" value="Unassembled WGS sequence"/>
</dbReference>
<evidence type="ECO:0000313" key="2">
    <source>
        <dbReference type="Proteomes" id="UP000245125"/>
    </source>
</evidence>
<accession>A0A2U3QJT3</accession>
<proteinExistence type="predicted"/>
<reference evidence="2" key="1">
    <citation type="submission" date="2018-03" db="EMBL/GenBank/DDBJ databases">
        <authorList>
            <person name="Zecchin S."/>
        </authorList>
    </citation>
    <scope>NUCLEOTIDE SEQUENCE [LARGE SCALE GENOMIC DNA]</scope>
</reference>
<dbReference type="EMBL" id="OUUY01000114">
    <property type="protein sequence ID" value="SPQ01673.1"/>
    <property type="molecule type" value="Genomic_DNA"/>
</dbReference>
<organism evidence="1 2">
    <name type="scientific">Candidatus Sulfobium mesophilum</name>
    <dbReference type="NCBI Taxonomy" id="2016548"/>
    <lineage>
        <taxon>Bacteria</taxon>
        <taxon>Pseudomonadati</taxon>
        <taxon>Nitrospirota</taxon>
        <taxon>Nitrospiria</taxon>
        <taxon>Nitrospirales</taxon>
        <taxon>Nitrospiraceae</taxon>
        <taxon>Candidatus Sulfobium</taxon>
    </lineage>
</organism>
<gene>
    <name evidence="1" type="ORF">NBG4_650009</name>
</gene>
<protein>
    <submittedName>
        <fullName evidence="1">Uncharacterized protein</fullName>
    </submittedName>
</protein>